<feature type="non-terminal residue" evidence="2">
    <location>
        <position position="1"/>
    </location>
</feature>
<accession>A0A382SWX1</accession>
<evidence type="ECO:0000313" key="2">
    <source>
        <dbReference type="EMBL" id="SVD13421.1"/>
    </source>
</evidence>
<feature type="region of interest" description="Disordered" evidence="1">
    <location>
        <begin position="110"/>
        <end position="132"/>
    </location>
</feature>
<reference evidence="2" key="1">
    <citation type="submission" date="2018-05" db="EMBL/GenBank/DDBJ databases">
        <authorList>
            <person name="Lanie J.A."/>
            <person name="Ng W.-L."/>
            <person name="Kazmierczak K.M."/>
            <person name="Andrzejewski T.M."/>
            <person name="Davidsen T.M."/>
            <person name="Wayne K.J."/>
            <person name="Tettelin H."/>
            <person name="Glass J.I."/>
            <person name="Rusch D."/>
            <person name="Podicherti R."/>
            <person name="Tsui H.-C.T."/>
            <person name="Winkler M.E."/>
        </authorList>
    </citation>
    <scope>NUCLEOTIDE SEQUENCE</scope>
</reference>
<dbReference type="AlphaFoldDB" id="A0A382SWX1"/>
<protein>
    <submittedName>
        <fullName evidence="2">Uncharacterized protein</fullName>
    </submittedName>
</protein>
<organism evidence="2">
    <name type="scientific">marine metagenome</name>
    <dbReference type="NCBI Taxonomy" id="408172"/>
    <lineage>
        <taxon>unclassified sequences</taxon>
        <taxon>metagenomes</taxon>
        <taxon>ecological metagenomes</taxon>
    </lineage>
</organism>
<evidence type="ECO:0000256" key="1">
    <source>
        <dbReference type="SAM" id="MobiDB-lite"/>
    </source>
</evidence>
<proteinExistence type="predicted"/>
<dbReference type="EMBL" id="UINC01131611">
    <property type="protein sequence ID" value="SVD13421.1"/>
    <property type="molecule type" value="Genomic_DNA"/>
</dbReference>
<name>A0A382SWX1_9ZZZZ</name>
<gene>
    <name evidence="2" type="ORF">METZ01_LOCUS366275</name>
</gene>
<sequence>HGAGGFGEVEVLAGDEFATAGAGHHDGQRAVLVRGAITQAGAVSKNRVVQERAAVGFLDHGHLLHEISKLRDVKAVHLEQVVDELTLVVRHAMVAARFVEKALVEIRRGPRVRGRQQQNQNANPKSHPAHRGITRDSLQLLLGLASHTPPTARL</sequence>